<evidence type="ECO:0000256" key="4">
    <source>
        <dbReference type="ARBA" id="ARBA00023125"/>
    </source>
</evidence>
<dbReference type="PANTHER" id="PTHR46910">
    <property type="entry name" value="TRANSCRIPTION FACTOR PDR1"/>
    <property type="match status" value="1"/>
</dbReference>
<dbReference type="GO" id="GO:0003677">
    <property type="term" value="F:DNA binding"/>
    <property type="evidence" value="ECO:0007669"/>
    <property type="project" value="UniProtKB-KW"/>
</dbReference>
<dbReference type="InterPro" id="IPR036864">
    <property type="entry name" value="Zn2-C6_fun-type_DNA-bd_sf"/>
</dbReference>
<dbReference type="InterPro" id="IPR007219">
    <property type="entry name" value="XnlR_reg_dom"/>
</dbReference>
<dbReference type="GO" id="GO:0009893">
    <property type="term" value="P:positive regulation of metabolic process"/>
    <property type="evidence" value="ECO:0007669"/>
    <property type="project" value="UniProtKB-ARBA"/>
</dbReference>
<dbReference type="AlphaFoldDB" id="A0A100IQP9"/>
<proteinExistence type="predicted"/>
<dbReference type="OMA" id="FWLCYIS"/>
<evidence type="ECO:0000259" key="7">
    <source>
        <dbReference type="PROSITE" id="PS50048"/>
    </source>
</evidence>
<dbReference type="EMBL" id="BCMY01000017">
    <property type="protein sequence ID" value="GAQ45572.1"/>
    <property type="molecule type" value="Genomic_DNA"/>
</dbReference>
<evidence type="ECO:0000256" key="3">
    <source>
        <dbReference type="ARBA" id="ARBA00023015"/>
    </source>
</evidence>
<dbReference type="VEuPathDB" id="FungiDB:M747DRAFT_312668"/>
<evidence type="ECO:0000256" key="5">
    <source>
        <dbReference type="ARBA" id="ARBA00023163"/>
    </source>
</evidence>
<accession>A0A100IQP9</accession>
<dbReference type="GO" id="GO:0005634">
    <property type="term" value="C:nucleus"/>
    <property type="evidence" value="ECO:0007669"/>
    <property type="project" value="UniProtKB-SubCell"/>
</dbReference>
<dbReference type="InterPro" id="IPR050987">
    <property type="entry name" value="AtrR-like"/>
</dbReference>
<keyword evidence="3" id="KW-0805">Transcription regulation</keyword>
<keyword evidence="5" id="KW-0804">Transcription</keyword>
<name>A0A100IQP9_ASPNG</name>
<sequence>MFEAPWSAGNQRLVKHRRRLARACDACYTRKIRCNLTKPRCRWCDKHDRHCTFERIFASPEKDQLHAAADVPVCPPTVTEELSHSFARTLQAAGPQLGNICTFNGMPVLADSSRKWIEACTGEEIPLHRFSTEARVTELSLADTSDEGTLELPERALLLEEVNLYLSSAYGMFFPVIDKVLFQQTVEAAYDGMSSSVSPGLKSAKVCVFAFHALALTVVERPGRFSHQPSTCFARKAYRLLPDLLSEAATLDGLQALLLLCLCFQGLAGDVFIIDYLLSSASRFVIHLKANLSVLRAWQAPSAANYHARHLFWITHVCDKGFSLVTGLAPRLDMAQCDLDCASQITGNAFSTTHIQGDPVPGSYLYSYTQLAAIHSKIYTTLYSPSVLSQPDAALLQTIRDLDCALEEWRLSLAPSIRPSLQTHTPTRTGPDEPTPRPLETVDMRASVFHLQYHYCLCMIHQTSSRVTTWKQNHNTHAGGSSLAVSVAASRSLLAGFLYSPPAFELGPQNLLFSLPFFLQASTVLFCNILASPNSMPGVTSSLENDNEADLRLLRCTAEHVIAQASSEDPACYSAKIALAGELVSELHRLGLRAVERRVKDQESVVCTSDDGSVP</sequence>
<dbReference type="SMART" id="SM00066">
    <property type="entry name" value="GAL4"/>
    <property type="match status" value="1"/>
</dbReference>
<dbReference type="PANTHER" id="PTHR46910:SF37">
    <property type="entry name" value="ZN(II)2CYS6 TRANSCRIPTION FACTOR (EUROFUNG)"/>
    <property type="match status" value="1"/>
</dbReference>
<keyword evidence="2" id="KW-0479">Metal-binding</keyword>
<gene>
    <name evidence="8" type="ORF">ABL_08233</name>
</gene>
<dbReference type="SUPFAM" id="SSF57701">
    <property type="entry name" value="Zn2/Cys6 DNA-binding domain"/>
    <property type="match status" value="1"/>
</dbReference>
<dbReference type="Pfam" id="PF00172">
    <property type="entry name" value="Zn_clus"/>
    <property type="match status" value="1"/>
</dbReference>
<dbReference type="VEuPathDB" id="FungiDB:An07g06360"/>
<dbReference type="CDD" id="cd12148">
    <property type="entry name" value="fungal_TF_MHR"/>
    <property type="match status" value="1"/>
</dbReference>
<dbReference type="Pfam" id="PF04082">
    <property type="entry name" value="Fungal_trans"/>
    <property type="match status" value="1"/>
</dbReference>
<dbReference type="CDD" id="cd00067">
    <property type="entry name" value="GAL4"/>
    <property type="match status" value="1"/>
</dbReference>
<comment type="caution">
    <text evidence="8">The sequence shown here is derived from an EMBL/GenBank/DDBJ whole genome shotgun (WGS) entry which is preliminary data.</text>
</comment>
<dbReference type="GO" id="GO:0000981">
    <property type="term" value="F:DNA-binding transcription factor activity, RNA polymerase II-specific"/>
    <property type="evidence" value="ECO:0007669"/>
    <property type="project" value="InterPro"/>
</dbReference>
<evidence type="ECO:0000313" key="8">
    <source>
        <dbReference type="EMBL" id="GAQ45572.1"/>
    </source>
</evidence>
<dbReference type="Gene3D" id="4.10.240.10">
    <property type="entry name" value="Zn(2)-C6 fungal-type DNA-binding domain"/>
    <property type="match status" value="1"/>
</dbReference>
<dbReference type="Proteomes" id="UP000068243">
    <property type="component" value="Unassembled WGS sequence"/>
</dbReference>
<organism evidence="8 9">
    <name type="scientific">Aspergillus niger</name>
    <dbReference type="NCBI Taxonomy" id="5061"/>
    <lineage>
        <taxon>Eukaryota</taxon>
        <taxon>Fungi</taxon>
        <taxon>Dikarya</taxon>
        <taxon>Ascomycota</taxon>
        <taxon>Pezizomycotina</taxon>
        <taxon>Eurotiomycetes</taxon>
        <taxon>Eurotiomycetidae</taxon>
        <taxon>Eurotiales</taxon>
        <taxon>Aspergillaceae</taxon>
        <taxon>Aspergillus</taxon>
        <taxon>Aspergillus subgen. Circumdati</taxon>
    </lineage>
</organism>
<dbReference type="VEuPathDB" id="FungiDB:ASPNIDRAFT2_1212353"/>
<evidence type="ECO:0000256" key="1">
    <source>
        <dbReference type="ARBA" id="ARBA00004123"/>
    </source>
</evidence>
<protein>
    <submittedName>
        <fullName evidence="8">C6 zinc finger domain protein</fullName>
    </submittedName>
</protein>
<reference evidence="9" key="1">
    <citation type="journal article" date="2016" name="Genome Announc.">
        <title>Draft genome sequence of Aspergillus niger strain An76.</title>
        <authorList>
            <person name="Gong W."/>
            <person name="Cheng Z."/>
            <person name="Zhang H."/>
            <person name="Liu L."/>
            <person name="Gao P."/>
            <person name="Wang L."/>
        </authorList>
    </citation>
    <scope>NUCLEOTIDE SEQUENCE [LARGE SCALE GENOMIC DNA]</scope>
    <source>
        <strain evidence="9">An76</strain>
    </source>
</reference>
<dbReference type="GO" id="GO:0006351">
    <property type="term" value="P:DNA-templated transcription"/>
    <property type="evidence" value="ECO:0007669"/>
    <property type="project" value="InterPro"/>
</dbReference>
<evidence type="ECO:0000313" key="9">
    <source>
        <dbReference type="Proteomes" id="UP000068243"/>
    </source>
</evidence>
<dbReference type="VEuPathDB" id="FungiDB:ATCC64974_83320"/>
<dbReference type="GO" id="GO:0008270">
    <property type="term" value="F:zinc ion binding"/>
    <property type="evidence" value="ECO:0007669"/>
    <property type="project" value="InterPro"/>
</dbReference>
<comment type="subcellular location">
    <subcellularLocation>
        <location evidence="1">Nucleus</location>
    </subcellularLocation>
</comment>
<evidence type="ECO:0000256" key="2">
    <source>
        <dbReference type="ARBA" id="ARBA00022723"/>
    </source>
</evidence>
<feature type="domain" description="Zn(2)-C6 fungal-type" evidence="7">
    <location>
        <begin position="23"/>
        <end position="53"/>
    </location>
</feature>
<dbReference type="OrthoDB" id="4116913at2759"/>
<dbReference type="PROSITE" id="PS50048">
    <property type="entry name" value="ZN2_CY6_FUNGAL_2"/>
    <property type="match status" value="1"/>
</dbReference>
<keyword evidence="4" id="KW-0238">DNA-binding</keyword>
<keyword evidence="6" id="KW-0539">Nucleus</keyword>
<dbReference type="InterPro" id="IPR001138">
    <property type="entry name" value="Zn2Cys6_DnaBD"/>
</dbReference>
<evidence type="ECO:0000256" key="6">
    <source>
        <dbReference type="ARBA" id="ARBA00023242"/>
    </source>
</evidence>